<evidence type="ECO:0000256" key="6">
    <source>
        <dbReference type="ARBA" id="ARBA00023054"/>
    </source>
</evidence>
<evidence type="ECO:0000259" key="9">
    <source>
        <dbReference type="Pfam" id="PF18052"/>
    </source>
</evidence>
<dbReference type="Pfam" id="PF00931">
    <property type="entry name" value="NB-ARC"/>
    <property type="match status" value="1"/>
</dbReference>
<dbReference type="InterPro" id="IPR002182">
    <property type="entry name" value="NB-ARC"/>
</dbReference>
<dbReference type="FunFam" id="1.10.10.10:FF:000322">
    <property type="entry name" value="Probable disease resistance protein At1g63360"/>
    <property type="match status" value="1"/>
</dbReference>
<dbReference type="GO" id="GO:0000166">
    <property type="term" value="F:nucleotide binding"/>
    <property type="evidence" value="ECO:0007669"/>
    <property type="project" value="UniProtKB-KW"/>
</dbReference>
<dbReference type="CDD" id="cd14798">
    <property type="entry name" value="RX-CC_like"/>
    <property type="match status" value="1"/>
</dbReference>
<feature type="domain" description="NB-ARC" evidence="8">
    <location>
        <begin position="180"/>
        <end position="340"/>
    </location>
</feature>
<dbReference type="Pfam" id="PF23598">
    <property type="entry name" value="LRR_14"/>
    <property type="match status" value="2"/>
</dbReference>
<keyword evidence="3" id="KW-0677">Repeat</keyword>
<dbReference type="InterPro" id="IPR036388">
    <property type="entry name" value="WH-like_DNA-bd_sf"/>
</dbReference>
<gene>
    <name evidence="12" type="ORF">URODEC1_LOCUS60367</name>
</gene>
<dbReference type="AlphaFoldDB" id="A0ABC9B4I4"/>
<keyword evidence="6 7" id="KW-0175">Coiled coil</keyword>
<dbReference type="GO" id="GO:0009626">
    <property type="term" value="P:plant-type hypersensitive response"/>
    <property type="evidence" value="ECO:0007669"/>
    <property type="project" value="UniProtKB-ARBA"/>
</dbReference>
<organism evidence="12 13">
    <name type="scientific">Urochloa decumbens</name>
    <dbReference type="NCBI Taxonomy" id="240449"/>
    <lineage>
        <taxon>Eukaryota</taxon>
        <taxon>Viridiplantae</taxon>
        <taxon>Streptophyta</taxon>
        <taxon>Embryophyta</taxon>
        <taxon>Tracheophyta</taxon>
        <taxon>Spermatophyta</taxon>
        <taxon>Magnoliopsida</taxon>
        <taxon>Liliopsida</taxon>
        <taxon>Poales</taxon>
        <taxon>Poaceae</taxon>
        <taxon>PACMAD clade</taxon>
        <taxon>Panicoideae</taxon>
        <taxon>Panicodae</taxon>
        <taxon>Paniceae</taxon>
        <taxon>Melinidinae</taxon>
        <taxon>Urochloa</taxon>
    </lineage>
</organism>
<dbReference type="Pfam" id="PF18052">
    <property type="entry name" value="Rx_N"/>
    <property type="match status" value="1"/>
</dbReference>
<evidence type="ECO:0000259" key="8">
    <source>
        <dbReference type="Pfam" id="PF00931"/>
    </source>
</evidence>
<proteinExistence type="inferred from homology"/>
<dbReference type="InterPro" id="IPR044974">
    <property type="entry name" value="Disease_R_plants"/>
</dbReference>
<dbReference type="InterPro" id="IPR058922">
    <property type="entry name" value="WHD_DRP"/>
</dbReference>
<evidence type="ECO:0000259" key="11">
    <source>
        <dbReference type="Pfam" id="PF23598"/>
    </source>
</evidence>
<keyword evidence="4" id="KW-0547">Nucleotide-binding</keyword>
<dbReference type="PRINTS" id="PR00364">
    <property type="entry name" value="DISEASERSIST"/>
</dbReference>
<evidence type="ECO:0000256" key="3">
    <source>
        <dbReference type="ARBA" id="ARBA00022737"/>
    </source>
</evidence>
<dbReference type="Pfam" id="PF23559">
    <property type="entry name" value="WHD_DRP"/>
    <property type="match status" value="1"/>
</dbReference>
<feature type="domain" description="Disease resistance R13L4/SHOC-2-like LRR" evidence="11">
    <location>
        <begin position="647"/>
        <end position="905"/>
    </location>
</feature>
<keyword evidence="2" id="KW-0433">Leucine-rich repeat</keyword>
<feature type="domain" description="Disease resistance protein winged helix" evidence="10">
    <location>
        <begin position="436"/>
        <end position="507"/>
    </location>
</feature>
<dbReference type="Gene3D" id="3.80.10.10">
    <property type="entry name" value="Ribonuclease Inhibitor"/>
    <property type="match status" value="1"/>
</dbReference>
<protein>
    <submittedName>
        <fullName evidence="12">Uncharacterized protein</fullName>
    </submittedName>
</protein>
<feature type="domain" description="Disease resistance N-terminal" evidence="9">
    <location>
        <begin position="7"/>
        <end position="92"/>
    </location>
</feature>
<dbReference type="PANTHER" id="PTHR23155">
    <property type="entry name" value="DISEASE RESISTANCE PROTEIN RP"/>
    <property type="match status" value="1"/>
</dbReference>
<dbReference type="SUPFAM" id="SSF52540">
    <property type="entry name" value="P-loop containing nucleoside triphosphate hydrolases"/>
    <property type="match status" value="1"/>
</dbReference>
<accession>A0ABC9B4I4</accession>
<keyword evidence="5" id="KW-0611">Plant defense</keyword>
<dbReference type="EMBL" id="OZ075134">
    <property type="protein sequence ID" value="CAL4990733.1"/>
    <property type="molecule type" value="Genomic_DNA"/>
</dbReference>
<reference evidence="12" key="1">
    <citation type="submission" date="2024-10" db="EMBL/GenBank/DDBJ databases">
        <authorList>
            <person name="Ryan C."/>
        </authorList>
    </citation>
    <scope>NUCLEOTIDE SEQUENCE [LARGE SCALE GENOMIC DNA]</scope>
</reference>
<dbReference type="Proteomes" id="UP001497457">
    <property type="component" value="Chromosome 24b"/>
</dbReference>
<feature type="domain" description="Disease resistance R13L4/SHOC-2-like LRR" evidence="11">
    <location>
        <begin position="556"/>
        <end position="644"/>
    </location>
</feature>
<dbReference type="InterPro" id="IPR042197">
    <property type="entry name" value="Apaf_helical"/>
</dbReference>
<dbReference type="InterPro" id="IPR027417">
    <property type="entry name" value="P-loop_NTPase"/>
</dbReference>
<evidence type="ECO:0000256" key="2">
    <source>
        <dbReference type="ARBA" id="ARBA00022614"/>
    </source>
</evidence>
<dbReference type="InterPro" id="IPR041118">
    <property type="entry name" value="Rx_N"/>
</dbReference>
<dbReference type="GO" id="GO:0002758">
    <property type="term" value="P:innate immune response-activating signaling pathway"/>
    <property type="evidence" value="ECO:0007669"/>
    <property type="project" value="UniProtKB-ARBA"/>
</dbReference>
<comment type="similarity">
    <text evidence="1">Belongs to the disease resistance NB-LRR family.</text>
</comment>
<evidence type="ECO:0000256" key="7">
    <source>
        <dbReference type="SAM" id="Coils"/>
    </source>
</evidence>
<sequence length="924" mass="104770">MDVVTGAIGSLISKLGELLKDEYNLQKNLRKEVESLSLELESAQAALRKVGDVPPEQLEEQVRIWTLEVREASYNMEDVLDIYLVERLEGGHERTDNESFFQRLKEKAGGLLNMMGSLLKRRKIAGTIKNIRQELVDVTERRGRYTIDNIVAPPAARSTIDPRLGAMYKEVSELIGIDKSSDELISKLSSQEGNTSNEKMKIVSVVGVGGLGKTTLAKVVYAKLKPQSSCGAFVPVGRNPDLKKVFRDVLIDLDKEKYMDAKYNILDERQLINELRYFLRSKTYFIVIDDVWQIEYWENIKLALVGNDSGSRIITTTRNRDVASEEIYELRPLSCDNSKKLFYTRLFGVGGKCPANHPAEASEKILKSCGGIPLAIITMASMLVGKSRKYWFDLCNSPGFYRSKGNQQVDDTEWILSLSYYDLPSHLRTCLLYLSVYPDDYEIDKNPLIWKWIAEGFVEKRTGTSLFQQGEEYFNQLMNRSMIQAVELKYSGRVYRCHVHDMVLDLIRELSDTENFVTISNDDEDTSSSRNKVRRLAHHNRMMKQTQQDDHMGMAQVRLLVACSCDIDSWVLHPSFKLLRVLDLEGCRVACEGWQGLKHLGNLLHLRYLGLRETFGIQELPEEIGKLKLLQTLDLVRSDIGVLPLGDVGKLSEVRVLQISGHFKIGILQSELARSLGNLHKLQFLELDNYDFNGDAATREWDRVVLPRHLWHLRLVDIQFRRVPSWISPTHLANLSYLSLLVDDIEEAGLRALGWLPELCYLWLSTSRVAMACITATVASITAGDGFFQKLRYCYVYGCMVQLVVNEDSTSVSFTFGCYKTEDERSRSVPPPSVMPNLQELAFEVPVRALYKHGNGGCDNLGLECLPSLCSVCVVLECKHASADGVEKAEAELRNAAQLHPNWPYIQFSRVNEEYEEVVTGGSF</sequence>
<dbReference type="GO" id="GO:0042742">
    <property type="term" value="P:defense response to bacterium"/>
    <property type="evidence" value="ECO:0007669"/>
    <property type="project" value="UniProtKB-ARBA"/>
</dbReference>
<evidence type="ECO:0000256" key="1">
    <source>
        <dbReference type="ARBA" id="ARBA00008894"/>
    </source>
</evidence>
<dbReference type="InterPro" id="IPR055414">
    <property type="entry name" value="LRR_R13L4/SHOC2-like"/>
</dbReference>
<evidence type="ECO:0000256" key="5">
    <source>
        <dbReference type="ARBA" id="ARBA00022821"/>
    </source>
</evidence>
<dbReference type="Gene3D" id="1.20.5.4130">
    <property type="match status" value="1"/>
</dbReference>
<dbReference type="SUPFAM" id="SSF52047">
    <property type="entry name" value="RNI-like"/>
    <property type="match status" value="1"/>
</dbReference>
<evidence type="ECO:0000256" key="4">
    <source>
        <dbReference type="ARBA" id="ARBA00022741"/>
    </source>
</evidence>
<dbReference type="PANTHER" id="PTHR23155:SF1116">
    <property type="entry name" value="OS12G0273300 PROTEIN"/>
    <property type="match status" value="1"/>
</dbReference>
<dbReference type="Gene3D" id="3.40.50.300">
    <property type="entry name" value="P-loop containing nucleotide triphosphate hydrolases"/>
    <property type="match status" value="1"/>
</dbReference>
<dbReference type="Gene3D" id="1.10.8.430">
    <property type="entry name" value="Helical domain of apoptotic protease-activating factors"/>
    <property type="match status" value="1"/>
</dbReference>
<dbReference type="InterPro" id="IPR032675">
    <property type="entry name" value="LRR_dom_sf"/>
</dbReference>
<evidence type="ECO:0000313" key="13">
    <source>
        <dbReference type="Proteomes" id="UP001497457"/>
    </source>
</evidence>
<dbReference type="InterPro" id="IPR038005">
    <property type="entry name" value="RX-like_CC"/>
</dbReference>
<dbReference type="Gene3D" id="1.10.10.10">
    <property type="entry name" value="Winged helix-like DNA-binding domain superfamily/Winged helix DNA-binding domain"/>
    <property type="match status" value="1"/>
</dbReference>
<evidence type="ECO:0000259" key="10">
    <source>
        <dbReference type="Pfam" id="PF23559"/>
    </source>
</evidence>
<feature type="coiled-coil region" evidence="7">
    <location>
        <begin position="19"/>
        <end position="46"/>
    </location>
</feature>
<name>A0ABC9B4I4_9POAL</name>
<keyword evidence="13" id="KW-1185">Reference proteome</keyword>
<evidence type="ECO:0000313" key="12">
    <source>
        <dbReference type="EMBL" id="CAL4990733.1"/>
    </source>
</evidence>